<protein>
    <submittedName>
        <fullName evidence="1">Putative ovule protein</fullName>
    </submittedName>
</protein>
<sequence>PLSLRTNTHTVTGVPVSSSAKCRRWTTSLLYPLLLFLPSQPDSHQIASPLPSSPSSNFSTKRLEIIARSRRPLSSHLCLTPAKLA</sequence>
<reference evidence="1" key="1">
    <citation type="submission" date="2015-12" db="EMBL/GenBank/DDBJ databases">
        <title>Gene expression during late stages of embryo sac development: a critical building block for successful pollen-pistil interactions.</title>
        <authorList>
            <person name="Liu Y."/>
            <person name="Joly V."/>
            <person name="Sabar M."/>
            <person name="Matton D.P."/>
        </authorList>
    </citation>
    <scope>NUCLEOTIDE SEQUENCE</scope>
</reference>
<name>A0A0V0H4J6_SOLCH</name>
<evidence type="ECO:0000313" key="1">
    <source>
        <dbReference type="EMBL" id="JAP15314.1"/>
    </source>
</evidence>
<dbReference type="EMBL" id="GEDG01025348">
    <property type="protein sequence ID" value="JAP15314.1"/>
    <property type="molecule type" value="Transcribed_RNA"/>
</dbReference>
<dbReference type="AlphaFoldDB" id="A0A0V0H4J6"/>
<accession>A0A0V0H4J6</accession>
<organism evidence="1">
    <name type="scientific">Solanum chacoense</name>
    <name type="common">Chaco potato</name>
    <dbReference type="NCBI Taxonomy" id="4108"/>
    <lineage>
        <taxon>Eukaryota</taxon>
        <taxon>Viridiplantae</taxon>
        <taxon>Streptophyta</taxon>
        <taxon>Embryophyta</taxon>
        <taxon>Tracheophyta</taxon>
        <taxon>Spermatophyta</taxon>
        <taxon>Magnoliopsida</taxon>
        <taxon>eudicotyledons</taxon>
        <taxon>Gunneridae</taxon>
        <taxon>Pentapetalae</taxon>
        <taxon>asterids</taxon>
        <taxon>lamiids</taxon>
        <taxon>Solanales</taxon>
        <taxon>Solanaceae</taxon>
        <taxon>Solanoideae</taxon>
        <taxon>Solaneae</taxon>
        <taxon>Solanum</taxon>
    </lineage>
</organism>
<feature type="non-terminal residue" evidence="1">
    <location>
        <position position="1"/>
    </location>
</feature>
<proteinExistence type="predicted"/>